<dbReference type="RefSeq" id="WP_134104350.1">
    <property type="nucleotide sequence ID" value="NZ_SODP01000002.1"/>
</dbReference>
<proteinExistence type="predicted"/>
<accession>A0A4R8C0T3</accession>
<name>A0A4R8C0T3_9ACTN</name>
<dbReference type="Proteomes" id="UP000295146">
    <property type="component" value="Unassembled WGS sequence"/>
</dbReference>
<sequence length="78" mass="8142">MLKSLAGVTGMGLLLRHAGVNVDYGNGTWIDANGRASAVPARYGNGRILLTAPAKPITESTYPAVLDPQIIVTPITQP</sequence>
<dbReference type="AlphaFoldDB" id="A0A4R8C0T3"/>
<evidence type="ECO:0000313" key="1">
    <source>
        <dbReference type="EMBL" id="TDW69312.1"/>
    </source>
</evidence>
<organism evidence="1 2">
    <name type="scientific">Kribbella pratensis</name>
    <dbReference type="NCBI Taxonomy" id="2512112"/>
    <lineage>
        <taxon>Bacteria</taxon>
        <taxon>Bacillati</taxon>
        <taxon>Actinomycetota</taxon>
        <taxon>Actinomycetes</taxon>
        <taxon>Propionibacteriales</taxon>
        <taxon>Kribbellaceae</taxon>
        <taxon>Kribbella</taxon>
    </lineage>
</organism>
<gene>
    <name evidence="1" type="ORF">EV653_3336</name>
</gene>
<dbReference type="OrthoDB" id="5481789at2"/>
<reference evidence="1 2" key="1">
    <citation type="submission" date="2019-03" db="EMBL/GenBank/DDBJ databases">
        <title>Genomic Encyclopedia of Type Strains, Phase III (KMG-III): the genomes of soil and plant-associated and newly described type strains.</title>
        <authorList>
            <person name="Whitman W."/>
        </authorList>
    </citation>
    <scope>NUCLEOTIDE SEQUENCE [LARGE SCALE GENOMIC DNA]</scope>
    <source>
        <strain evidence="1 2">VKM Ac-2573</strain>
    </source>
</reference>
<dbReference type="EMBL" id="SODP01000002">
    <property type="protein sequence ID" value="TDW69312.1"/>
    <property type="molecule type" value="Genomic_DNA"/>
</dbReference>
<comment type="caution">
    <text evidence="1">The sequence shown here is derived from an EMBL/GenBank/DDBJ whole genome shotgun (WGS) entry which is preliminary data.</text>
</comment>
<keyword evidence="2" id="KW-1185">Reference proteome</keyword>
<protein>
    <submittedName>
        <fullName evidence="1">Uncharacterized protein</fullName>
    </submittedName>
</protein>
<evidence type="ECO:0000313" key="2">
    <source>
        <dbReference type="Proteomes" id="UP000295146"/>
    </source>
</evidence>